<feature type="chain" id="PRO_5045283521" evidence="5">
    <location>
        <begin position="25"/>
        <end position="2002"/>
    </location>
</feature>
<feature type="region of interest" description="Disordered" evidence="4">
    <location>
        <begin position="1573"/>
        <end position="1610"/>
    </location>
</feature>
<name>A0ABS1JQJ0_9BURK</name>
<evidence type="ECO:0000256" key="5">
    <source>
        <dbReference type="SAM" id="SignalP"/>
    </source>
</evidence>
<dbReference type="Proteomes" id="UP000622707">
    <property type="component" value="Unassembled WGS sequence"/>
</dbReference>
<feature type="domain" description="SD-repeat containing protein B" evidence="7">
    <location>
        <begin position="735"/>
        <end position="798"/>
    </location>
</feature>
<dbReference type="Gene3D" id="2.60.40.1120">
    <property type="entry name" value="Carboxypeptidase-like, regulatory domain"/>
    <property type="match status" value="1"/>
</dbReference>
<evidence type="ECO:0000256" key="1">
    <source>
        <dbReference type="ARBA" id="ARBA00004613"/>
    </source>
</evidence>
<dbReference type="Gene3D" id="2.60.40.10">
    <property type="entry name" value="Immunoglobulins"/>
    <property type="match status" value="1"/>
</dbReference>
<dbReference type="EMBL" id="JAEQND010000007">
    <property type="protein sequence ID" value="MBL0426121.1"/>
    <property type="molecule type" value="Genomic_DNA"/>
</dbReference>
<accession>A0ABS1JQJ0</accession>
<dbReference type="InterPro" id="IPR008969">
    <property type="entry name" value="CarboxyPept-like_regulatory"/>
</dbReference>
<dbReference type="RefSeq" id="WP_201690131.1">
    <property type="nucleotide sequence ID" value="NZ_JAEQND010000007.1"/>
</dbReference>
<dbReference type="InterPro" id="IPR001434">
    <property type="entry name" value="OmcB-like_DUF11"/>
</dbReference>
<dbReference type="InterPro" id="IPR013783">
    <property type="entry name" value="Ig-like_fold"/>
</dbReference>
<evidence type="ECO:0000259" key="6">
    <source>
        <dbReference type="Pfam" id="PF01345"/>
    </source>
</evidence>
<comment type="caution">
    <text evidence="8">The sequence shown here is derived from an EMBL/GenBank/DDBJ whole genome shotgun (WGS) entry which is preliminary data.</text>
</comment>
<feature type="region of interest" description="Disordered" evidence="4">
    <location>
        <begin position="866"/>
        <end position="945"/>
    </location>
</feature>
<dbReference type="InterPro" id="IPR033764">
    <property type="entry name" value="Sdr_B"/>
</dbReference>
<evidence type="ECO:0000256" key="3">
    <source>
        <dbReference type="ARBA" id="ARBA00022729"/>
    </source>
</evidence>
<reference evidence="8 9" key="1">
    <citation type="journal article" date="2017" name="Int. J. Syst. Evol. Microbiol.">
        <title>Ramlibacter alkalitolerans sp. nov., alkali-tolerant bacterium isolated from soil of ginseng.</title>
        <authorList>
            <person name="Lee D.H."/>
            <person name="Cha C.J."/>
        </authorList>
    </citation>
    <scope>NUCLEOTIDE SEQUENCE [LARGE SCALE GENOMIC DNA]</scope>
    <source>
        <strain evidence="8 9">KACC 19305</strain>
    </source>
</reference>
<dbReference type="Pfam" id="PF01345">
    <property type="entry name" value="DUF11"/>
    <property type="match status" value="1"/>
</dbReference>
<dbReference type="NCBIfam" id="TIGR01451">
    <property type="entry name" value="B_ant_repeat"/>
    <property type="match status" value="1"/>
</dbReference>
<keyword evidence="2" id="KW-0964">Secreted</keyword>
<dbReference type="InterPro" id="IPR047589">
    <property type="entry name" value="DUF11_rpt"/>
</dbReference>
<evidence type="ECO:0000313" key="8">
    <source>
        <dbReference type="EMBL" id="MBL0426121.1"/>
    </source>
</evidence>
<evidence type="ECO:0000256" key="2">
    <source>
        <dbReference type="ARBA" id="ARBA00022525"/>
    </source>
</evidence>
<dbReference type="PANTHER" id="PTHR34819">
    <property type="entry name" value="LARGE CYSTEINE-RICH PERIPLASMIC PROTEIN OMCB"/>
    <property type="match status" value="1"/>
</dbReference>
<protein>
    <submittedName>
        <fullName evidence="8">DUF11 domain-containing protein</fullName>
    </submittedName>
</protein>
<evidence type="ECO:0000259" key="7">
    <source>
        <dbReference type="Pfam" id="PF17210"/>
    </source>
</evidence>
<keyword evidence="3 5" id="KW-0732">Signal</keyword>
<feature type="compositionally biased region" description="Low complexity" evidence="4">
    <location>
        <begin position="925"/>
        <end position="936"/>
    </location>
</feature>
<feature type="compositionally biased region" description="Low complexity" evidence="4">
    <location>
        <begin position="874"/>
        <end position="888"/>
    </location>
</feature>
<organism evidence="8 9">
    <name type="scientific">Ramlibacter alkalitolerans</name>
    <dbReference type="NCBI Taxonomy" id="2039631"/>
    <lineage>
        <taxon>Bacteria</taxon>
        <taxon>Pseudomonadati</taxon>
        <taxon>Pseudomonadota</taxon>
        <taxon>Betaproteobacteria</taxon>
        <taxon>Burkholderiales</taxon>
        <taxon>Comamonadaceae</taxon>
        <taxon>Ramlibacter</taxon>
    </lineage>
</organism>
<feature type="domain" description="DUF11" evidence="6">
    <location>
        <begin position="600"/>
        <end position="708"/>
    </location>
</feature>
<dbReference type="InterPro" id="IPR051172">
    <property type="entry name" value="Chlamydia_OmcB"/>
</dbReference>
<gene>
    <name evidence="8" type="ORF">JI746_13480</name>
</gene>
<evidence type="ECO:0000313" key="9">
    <source>
        <dbReference type="Proteomes" id="UP000622707"/>
    </source>
</evidence>
<sequence>MSRGWLRNLLTCWLLLLYWAAVQAGAPAAGTVIRNTALASFVDTTSGNSVRLSSNTVDTVVLPLEAVTLTADQALTLASGTPFTAGHVLTNTGNVAAKYRVATSVQAGSAFVPSDVQVVQDVNRNARVDAGEPQVGPAGIDLEPGATAYLLVTGLVPASAGVGQAAMLVVEAITAKDGARARNVDTLTATSGAALQVTLAASVASTRPGDTVEWLVSASNTGNADVGPVALTVDGAEASLWRFRMAIPVNTTFSSARAGSPAEARLLYHVVGAAIDSYVSAPPAAAAVDAVAWALPVLAPGRAAQGRFSVTVHENAAGTLTGVAQADWSDRGTRKLAGSNTVLLGLPTRAPGIRFFASDQYSAAAVQTTAGRPLYVQVDAAMCNTESLRPETVPVNVVSQLSGDTEVFMAVETGANTGLFRILPDVPTANAALHVVATGNGVLEVLRNDIVTASITACGGVSVRATTDLLVDPSGVVFDSRSNLPLAGATVELIDVAGAGNGGQPGGPARVLAEDGVSAAPSKMVTGADGVFSFPLLQPSTYRLKVTPARGFTFPSALPQVLQPAGRIINSAGSYGRDFRLDSRPVRFDVPLDTGDSGGLVVEKRASKTVAEVGGFVDYTVRVANVLQVPLPRVEVLDALPAGFTYVPGSARLDGAPLADPQAVAGGRQRFAVGTIGQGKTVALHYRVRIGAGSLGGSGINTAEASGSGISSNRASVKVQVVGGVFADDAYVIGKVYADCNRNRLQDAGEPGIPGVRIYLDDGTYTVTDEEGKYSVYGLVPRTHVAKVDRTTLPAGTRLEVLDQRNGGDAGSRFVDLTRGELHKADFVVSGCGPALDAQLTARRAGLNRPSEITQAASMLLSTTPPSAVDARTLPASGTLGLPGAAPGSPSPRSPLGAVGDAGGSQAAALQGTQAPLYVQPPPAGSAAEPPADAAPAPAPAQEPPLEELLPQLSPEVAVVNLRDGQVLPAAQTRVRVKGPLGATFELTVNGVAVPSRQVGKRSSLEQSGVTAWEYIGVDLRPGRNTVAVAVLDPFGNVRGRSELTVLAPGRLATVRVALPASIVADAASAVPVELALEDADGVPVVARTRVTLHASTGQWQVTDADPAQPGMQVFVEGGSGRFLLLPPAQPGPLEVTADVGLAKGRAQAELVPNLRPLIAAGIIEGAINLRNLSPAALHPAQGGDVFERQIQSLSRSFDGGRNDAGARASLFLKGKVLGSSLLTLAYDSDKPDTRLLRDIQPDRFYPVYGDSSVRGFEAQSSGRLYVLLQNGSNYALAGDFATQSDNPARQLTQYARALHGVKGHWSNGTVTAEAFASRTAATQVVQEFRANGTSGPLRLDANAVANSEQVRIVTRSRDQLSRILKETPLERFTDYSIDALGGLLLLKDPVPSVDADLNPVFVRVGYDVDNGGPQHAVEGAEVRVQVLPGVTAGALAVRDQDPANRQQLHGLTLEARLREKTVLTAEAAHSRTDLQGEGSAQRIELRHEQGGLQAHAWASRSDEGFFNPGSPQSAGQAQYGAKAAYTIDERNRIVGEALRTTTGATGAEQTGAELRLEHSLGGNAKLEVGLRHSSSNAQAAATGPALPGTSSPVIEPVVPPAAGASTEPSGYTSARLKLTAPVPGLPQAEVFGLAEFAIDGSGGREIGIGANYALNASSKAYLRHDFINSLNGPYTLSTDFSRYSTVAGIDTTLPDSTQLFNEYRVGDAIDGRSSEAAVGLRRTVRLDSGLGISGAFQRIKHLAGRAASDDSTALSVGVDYTSAAHWKASAQAQWQTSATSRSWLLTAASVQKLGAEWTLLNRALYHTDEKTDGSGERRLVTAQAGAAYRPVDSDKWNALARVEYRDDRDNTQAADARRDESSLIFSTHLNVQPNADWTMRVRLAAKRAQDRSEGLASTSHTRLAGVRSTWDLGSRWDVGVQGYRLWGDGAAESALGLELGYMVMNNLWLSVGYNFRGFNAADLAGEGYTQRGAYLRLRYKFDENLLGAEQGAPDAPPARKP</sequence>
<comment type="subcellular location">
    <subcellularLocation>
        <location evidence="1">Secreted</location>
    </subcellularLocation>
</comment>
<dbReference type="Pfam" id="PF17210">
    <property type="entry name" value="SdrD_B"/>
    <property type="match status" value="1"/>
</dbReference>
<dbReference type="SUPFAM" id="SSF49464">
    <property type="entry name" value="Carboxypeptidase regulatory domain-like"/>
    <property type="match status" value="1"/>
</dbReference>
<evidence type="ECO:0000256" key="4">
    <source>
        <dbReference type="SAM" id="MobiDB-lite"/>
    </source>
</evidence>
<keyword evidence="9" id="KW-1185">Reference proteome</keyword>
<feature type="signal peptide" evidence="5">
    <location>
        <begin position="1"/>
        <end position="24"/>
    </location>
</feature>
<proteinExistence type="predicted"/>
<dbReference type="SUPFAM" id="SSF117074">
    <property type="entry name" value="Hypothetical protein PA1324"/>
    <property type="match status" value="1"/>
</dbReference>